<dbReference type="PANTHER" id="PTHR42792:SF1">
    <property type="entry name" value="FLAGELLAR HOOK-ASSOCIATED PROTEIN 3"/>
    <property type="match status" value="1"/>
</dbReference>
<gene>
    <name evidence="1" type="ORF">FE263_21655</name>
</gene>
<dbReference type="GO" id="GO:0005198">
    <property type="term" value="F:structural molecule activity"/>
    <property type="evidence" value="ECO:0007669"/>
    <property type="project" value="InterPro"/>
</dbReference>
<organism evidence="1 2">
    <name type="scientific">Lichenicoccus roseus</name>
    <dbReference type="NCBI Taxonomy" id="2683649"/>
    <lineage>
        <taxon>Bacteria</taxon>
        <taxon>Pseudomonadati</taxon>
        <taxon>Pseudomonadota</taxon>
        <taxon>Alphaproteobacteria</taxon>
        <taxon>Acetobacterales</taxon>
        <taxon>Acetobacteraceae</taxon>
        <taxon>Lichenicoccus</taxon>
    </lineage>
</organism>
<dbReference type="PANTHER" id="PTHR42792">
    <property type="entry name" value="FLAGELLIN"/>
    <property type="match status" value="1"/>
</dbReference>
<dbReference type="SUPFAM" id="SSF64518">
    <property type="entry name" value="Phase 1 flagellin"/>
    <property type="match status" value="1"/>
</dbReference>
<dbReference type="EMBL" id="VCDI01000017">
    <property type="protein sequence ID" value="TLU70492.1"/>
    <property type="molecule type" value="Genomic_DNA"/>
</dbReference>
<evidence type="ECO:0000313" key="1">
    <source>
        <dbReference type="EMBL" id="TLU70492.1"/>
    </source>
</evidence>
<proteinExistence type="predicted"/>
<keyword evidence="2" id="KW-1185">Reference proteome</keyword>
<dbReference type="RefSeq" id="WP_138328132.1">
    <property type="nucleotide sequence ID" value="NZ_VCDI01000017.1"/>
</dbReference>
<dbReference type="Proteomes" id="UP000305654">
    <property type="component" value="Unassembled WGS sequence"/>
</dbReference>
<dbReference type="Gene3D" id="1.20.1330.10">
    <property type="entry name" value="f41 fragment of flagellin, N-terminal domain"/>
    <property type="match status" value="1"/>
</dbReference>
<evidence type="ECO:0000313" key="2">
    <source>
        <dbReference type="Proteomes" id="UP000305654"/>
    </source>
</evidence>
<keyword evidence="1" id="KW-0969">Cilium</keyword>
<comment type="caution">
    <text evidence="1">The sequence shown here is derived from an EMBL/GenBank/DDBJ whole genome shotgun (WGS) entry which is preliminary data.</text>
</comment>
<keyword evidence="1" id="KW-0966">Cell projection</keyword>
<dbReference type="OrthoDB" id="7260935at2"/>
<reference evidence="1 2" key="1">
    <citation type="submission" date="2019-05" db="EMBL/GenBank/DDBJ databases">
        <authorList>
            <person name="Pankratov T."/>
            <person name="Grouzdev D."/>
        </authorList>
    </citation>
    <scope>NUCLEOTIDE SEQUENCE [LARGE SCALE GENOMIC DNA]</scope>
    <source>
        <strain evidence="1 2">KEBCLARHB70R</strain>
    </source>
</reference>
<dbReference type="AlphaFoldDB" id="A0A5R9IYW7"/>
<sequence length="363" mass="36001">MSGAIGNGFGMMPTLMRTIDKLSTQNDALTSELSTGIKSDSFAGLGVDSSAAIGLQPQLGAIAAWQTNISVSQTKLAVTQNALTSINNMATDMQTALTGLQSVSSPAAVAALSSTAATDLTELTSLLNTQSAGRYVFAGAASDQAPVSGTDLNQSSLVTGIAGTVATVGDAGAASVEATTLAAAGTTASGDPFSAELSVPPSTAAGLVPQLQVGSGLALPAGMVATQGTDISAAAGPTGVGATSTGSSIRDLIRVLATVKGLAGADSTTDQFKTLLTDTANLMPAVTAGLANLSGSLGGQQTMLTNQSTGLSDMSDALNTQINTVMDADTATVRTQQVALQNQLTASYNLIADEKTLSLADYI</sequence>
<dbReference type="InterPro" id="IPR001492">
    <property type="entry name" value="Flagellin"/>
</dbReference>
<protein>
    <submittedName>
        <fullName evidence="1">Flagellar biosynthesis protein FlgL</fullName>
    </submittedName>
</protein>
<dbReference type="GO" id="GO:0009288">
    <property type="term" value="C:bacterial-type flagellum"/>
    <property type="evidence" value="ECO:0007669"/>
    <property type="project" value="InterPro"/>
</dbReference>
<accession>A0A5R9IYW7</accession>
<name>A0A5R9IYW7_9PROT</name>
<keyword evidence="1" id="KW-0282">Flagellum</keyword>